<evidence type="ECO:0000313" key="8">
    <source>
        <dbReference type="Proteomes" id="UP001279734"/>
    </source>
</evidence>
<dbReference type="CDD" id="cd11660">
    <property type="entry name" value="SANT_TRF"/>
    <property type="match status" value="1"/>
</dbReference>
<evidence type="ECO:0000256" key="2">
    <source>
        <dbReference type="ARBA" id="ARBA00023125"/>
    </source>
</evidence>
<dbReference type="InterPro" id="IPR057625">
    <property type="entry name" value="TPR1-6-like_ubiquitin"/>
</dbReference>
<keyword evidence="2" id="KW-0238">DNA-binding</keyword>
<comment type="subcellular location">
    <subcellularLocation>
        <location evidence="1">Nucleus</location>
    </subcellularLocation>
</comment>
<dbReference type="Gene3D" id="1.10.246.220">
    <property type="match status" value="1"/>
</dbReference>
<protein>
    <submittedName>
        <fullName evidence="7">Uncharacterized protein</fullName>
    </submittedName>
</protein>
<evidence type="ECO:0000259" key="6">
    <source>
        <dbReference type="PROSITE" id="PS51294"/>
    </source>
</evidence>
<feature type="region of interest" description="Disordered" evidence="4">
    <location>
        <begin position="481"/>
        <end position="500"/>
    </location>
</feature>
<feature type="region of interest" description="Disordered" evidence="4">
    <location>
        <begin position="678"/>
        <end position="752"/>
    </location>
</feature>
<dbReference type="PROSITE" id="PS51294">
    <property type="entry name" value="HTH_MYB"/>
    <property type="match status" value="1"/>
</dbReference>
<feature type="domain" description="HTH myb-type" evidence="6">
    <location>
        <begin position="963"/>
        <end position="1022"/>
    </location>
</feature>
<dbReference type="SMART" id="SM00717">
    <property type="entry name" value="SANT"/>
    <property type="match status" value="1"/>
</dbReference>
<evidence type="ECO:0000256" key="1">
    <source>
        <dbReference type="ARBA" id="ARBA00004123"/>
    </source>
</evidence>
<gene>
    <name evidence="7" type="ORF">Nepgr_032431</name>
</gene>
<feature type="domain" description="Myb-like" evidence="5">
    <location>
        <begin position="963"/>
        <end position="1018"/>
    </location>
</feature>
<evidence type="ECO:0000256" key="4">
    <source>
        <dbReference type="SAM" id="MobiDB-lite"/>
    </source>
</evidence>
<dbReference type="PANTHER" id="PTHR21717">
    <property type="entry name" value="TELOMERIC REPEAT BINDING PROTEIN"/>
    <property type="match status" value="1"/>
</dbReference>
<feature type="region of interest" description="Disordered" evidence="4">
    <location>
        <begin position="73"/>
        <end position="97"/>
    </location>
</feature>
<organism evidence="7 8">
    <name type="scientific">Nepenthes gracilis</name>
    <name type="common">Slender pitcher plant</name>
    <dbReference type="NCBI Taxonomy" id="150966"/>
    <lineage>
        <taxon>Eukaryota</taxon>
        <taxon>Viridiplantae</taxon>
        <taxon>Streptophyta</taxon>
        <taxon>Embryophyta</taxon>
        <taxon>Tracheophyta</taxon>
        <taxon>Spermatophyta</taxon>
        <taxon>Magnoliopsida</taxon>
        <taxon>eudicotyledons</taxon>
        <taxon>Gunneridae</taxon>
        <taxon>Pentapetalae</taxon>
        <taxon>Caryophyllales</taxon>
        <taxon>Nepenthaceae</taxon>
        <taxon>Nepenthes</taxon>
    </lineage>
</organism>
<dbReference type="Proteomes" id="UP001279734">
    <property type="component" value="Unassembled WGS sequence"/>
</dbReference>
<evidence type="ECO:0000256" key="3">
    <source>
        <dbReference type="ARBA" id="ARBA00023242"/>
    </source>
</evidence>
<reference evidence="7" key="1">
    <citation type="submission" date="2023-05" db="EMBL/GenBank/DDBJ databases">
        <title>Nepenthes gracilis genome sequencing.</title>
        <authorList>
            <person name="Fukushima K."/>
        </authorList>
    </citation>
    <scope>NUCLEOTIDE SEQUENCE</scope>
    <source>
        <strain evidence="7">SING2019-196</strain>
    </source>
</reference>
<dbReference type="AlphaFoldDB" id="A0AAD3TIK8"/>
<evidence type="ECO:0000313" key="7">
    <source>
        <dbReference type="EMBL" id="GMH30588.1"/>
    </source>
</evidence>
<dbReference type="SUPFAM" id="SSF46689">
    <property type="entry name" value="Homeodomain-like"/>
    <property type="match status" value="1"/>
</dbReference>
<dbReference type="EMBL" id="BSYO01000038">
    <property type="protein sequence ID" value="GMH30588.1"/>
    <property type="molecule type" value="Genomic_DNA"/>
</dbReference>
<dbReference type="InterPro" id="IPR009057">
    <property type="entry name" value="Homeodomain-like_sf"/>
</dbReference>
<name>A0AAD3TIK8_NEPGR</name>
<sequence length="1078" mass="115871">MALAPSLSSPSSSETPNISLESIPSVGGLSCNPCLPPPSNIGIPLSSSSSGAPWCSSVDFLAKSSNASLLPVSDLPPPISASRQPSLKRGGSTAINKSRALPSPALFLDSKSPPFSLFSSSHFKSLVGENFSLSVIPPSGSPCRVSGVDNSPTGSPGQFAQFDLIAPSPIGGASGAALQSSKSSKEELCSGVSQSSRVGIKSPSDALKFEMLGSFITTDAELQADPLAIPLSTSRETLVQSVVQKASIDDTFSLTRSRYGTPANLDEVALLGKLAPSLTSSRFGGLAFFFAGMVFMAGMRFLAGSLDTNGNLVEWVSGQLVDPSLGLHGGWHLDLPSWNARFGRLGRFCSYRHSVGGFWTGMQQCRKCQNGMLVLVKHFAGFFLADYSGKLRVDSIDSRSLSENSIEDRCLNAPSEIAPRSVRVRSLHNQKFEYGQVCAFELLATVAGKLLQESESSSASSSAAAGIDHCSIIRDAIKQETQNVDKPLRTGHDDRGSSEGNAFFSGVHLQSYNWKQNKKEVQGSVTEAVLECPSATAASACSRKTDSDVESVISKIEGEFVKFPSKLECGSPKCGEYYGANIEDGIDRQHKITMGVAGARDSVGFCRKLPALVNSNDNVELPLCTNSIPRASIFSHRDDIMVHGIDNNKILSPFPQTSKMEAIRKPLTSKYWKAAPKLKNSEVTSTAPGNRMKNIYCNKKSHDERERSQHNTPFKKRKLFDQSSVATFDGGISSETASNSPDKGINTNKNGPATKLHAENVLSSSVMNSQKPPRRASNVKFTIKSFKVPELILNVPETATVGSLKRTALDAVTAILGGGLRVGVLLHGKKIRDENRTLLQTGIAHTENLDGFGFMLEPISPAQPSPPICSGGPPDSLTCNSPKNCANRSVVTFNEDLSPLNAPDKSSLVADSGSFQEMLPFPTAELVDKAESNSKALVPVPEISTKPLAVVPVNPRPRCLEMGQRRTRRPFSVSEVEALVQAVEKFGTGRWRDVKLCSFEDAKHRTYVDLKDKWKTLVHTARISPQQRRGEPVPQELLDRVLAAHAYWTQHPANRHGNHRNGTGTLKIADIPVEKAAA</sequence>
<keyword evidence="8" id="KW-1185">Reference proteome</keyword>
<feature type="compositionally biased region" description="Low complexity" evidence="4">
    <location>
        <begin position="1"/>
        <end position="13"/>
    </location>
</feature>
<accession>A0AAD3TIK8</accession>
<comment type="caution">
    <text evidence="7">The sequence shown here is derived from an EMBL/GenBank/DDBJ whole genome shotgun (WGS) entry which is preliminary data.</text>
</comment>
<dbReference type="GO" id="GO:0005634">
    <property type="term" value="C:nucleus"/>
    <property type="evidence" value="ECO:0007669"/>
    <property type="project" value="UniProtKB-SubCell"/>
</dbReference>
<dbReference type="InterPro" id="IPR031105">
    <property type="entry name" value="TRP_plant"/>
</dbReference>
<dbReference type="PANTHER" id="PTHR21717:SF70">
    <property type="entry name" value="TELOMERE REPEAT-BINDING PROTEIN 2-RELATED"/>
    <property type="match status" value="1"/>
</dbReference>
<dbReference type="PROSITE" id="PS50090">
    <property type="entry name" value="MYB_LIKE"/>
    <property type="match status" value="1"/>
</dbReference>
<proteinExistence type="predicted"/>
<feature type="compositionally biased region" description="Polar residues" evidence="4">
    <location>
        <begin position="733"/>
        <end position="751"/>
    </location>
</feature>
<feature type="region of interest" description="Disordered" evidence="4">
    <location>
        <begin position="1"/>
        <end position="21"/>
    </location>
</feature>
<dbReference type="InterPro" id="IPR001005">
    <property type="entry name" value="SANT/Myb"/>
</dbReference>
<dbReference type="Pfam" id="PF23603">
    <property type="entry name" value="Ubiquitin_TPR1"/>
    <property type="match status" value="1"/>
</dbReference>
<evidence type="ECO:0000259" key="5">
    <source>
        <dbReference type="PROSITE" id="PS50090"/>
    </source>
</evidence>
<feature type="compositionally biased region" description="Basic and acidic residues" evidence="4">
    <location>
        <begin position="486"/>
        <end position="497"/>
    </location>
</feature>
<dbReference type="GO" id="GO:0042162">
    <property type="term" value="F:telomeric DNA binding"/>
    <property type="evidence" value="ECO:0007669"/>
    <property type="project" value="UniProtKB-ARBA"/>
</dbReference>
<keyword evidence="3" id="KW-0539">Nucleus</keyword>
<feature type="compositionally biased region" description="Basic and acidic residues" evidence="4">
    <location>
        <begin position="700"/>
        <end position="709"/>
    </location>
</feature>
<dbReference type="InterPro" id="IPR017930">
    <property type="entry name" value="Myb_dom"/>
</dbReference>